<reference evidence="1" key="1">
    <citation type="submission" date="2020-08" db="EMBL/GenBank/DDBJ databases">
        <title>Genome public.</title>
        <authorList>
            <person name="Liu C."/>
            <person name="Sun Q."/>
        </authorList>
    </citation>
    <scope>NUCLEOTIDE SEQUENCE</scope>
    <source>
        <strain evidence="1">NSJ-31</strain>
    </source>
</reference>
<sequence length="73" mass="8231">MLREVIEPREITPTTVYLVHKYAAEGMPAGVIAHTLERCMEDVGKALEQPIAAAQSALIQEYFVRYKPRKATE</sequence>
<evidence type="ECO:0000313" key="2">
    <source>
        <dbReference type="Proteomes" id="UP000653127"/>
    </source>
</evidence>
<comment type="caution">
    <text evidence="1">The sequence shown here is derived from an EMBL/GenBank/DDBJ whole genome shotgun (WGS) entry which is preliminary data.</text>
</comment>
<name>A0A926DWC3_9FIRM</name>
<keyword evidence="2" id="KW-1185">Reference proteome</keyword>
<proteinExistence type="predicted"/>
<protein>
    <submittedName>
        <fullName evidence="1">Uncharacterized protein</fullName>
    </submittedName>
</protein>
<evidence type="ECO:0000313" key="1">
    <source>
        <dbReference type="EMBL" id="MBC8546475.1"/>
    </source>
</evidence>
<organism evidence="1 2">
    <name type="scientific">Ligaoa zhengdingensis</name>
    <dbReference type="NCBI Taxonomy" id="2763658"/>
    <lineage>
        <taxon>Bacteria</taxon>
        <taxon>Bacillati</taxon>
        <taxon>Bacillota</taxon>
        <taxon>Clostridia</taxon>
        <taxon>Eubacteriales</taxon>
        <taxon>Oscillospiraceae</taxon>
        <taxon>Ligaoa</taxon>
    </lineage>
</organism>
<dbReference type="Proteomes" id="UP000653127">
    <property type="component" value="Unassembled WGS sequence"/>
</dbReference>
<accession>A0A926DWC3</accession>
<dbReference type="AlphaFoldDB" id="A0A926DWC3"/>
<dbReference type="EMBL" id="JACRST010000006">
    <property type="protein sequence ID" value="MBC8546475.1"/>
    <property type="molecule type" value="Genomic_DNA"/>
</dbReference>
<dbReference type="RefSeq" id="WP_249282554.1">
    <property type="nucleotide sequence ID" value="NZ_JACRST010000006.1"/>
</dbReference>
<gene>
    <name evidence="1" type="ORF">H8711_05945</name>
</gene>